<dbReference type="PANTHER" id="PTHR13789:SF309">
    <property type="entry name" value="PUTATIVE (AFU_ORTHOLOGUE AFUA_6G14510)-RELATED"/>
    <property type="match status" value="1"/>
</dbReference>
<dbReference type="EMBL" id="JAEHOC010000039">
    <property type="protein sequence ID" value="KAG2427579.1"/>
    <property type="molecule type" value="Genomic_DNA"/>
</dbReference>
<evidence type="ECO:0008006" key="6">
    <source>
        <dbReference type="Google" id="ProtNLM"/>
    </source>
</evidence>
<dbReference type="PANTHER" id="PTHR13789">
    <property type="entry name" value="MONOOXYGENASE"/>
    <property type="match status" value="1"/>
</dbReference>
<dbReference type="Gene3D" id="3.50.50.60">
    <property type="entry name" value="FAD/NAD(P)-binding domain"/>
    <property type="match status" value="1"/>
</dbReference>
<dbReference type="InterPro" id="IPR036188">
    <property type="entry name" value="FAD/NAD-bd_sf"/>
</dbReference>
<evidence type="ECO:0000256" key="3">
    <source>
        <dbReference type="SAM" id="SignalP"/>
    </source>
</evidence>
<accession>A0A835SSR1</accession>
<protein>
    <recommendedName>
        <fullName evidence="6">FAD-binding domain-containing protein</fullName>
    </recommendedName>
</protein>
<keyword evidence="1" id="KW-0560">Oxidoreductase</keyword>
<evidence type="ECO:0000256" key="1">
    <source>
        <dbReference type="ARBA" id="ARBA00023002"/>
    </source>
</evidence>
<reference evidence="4" key="1">
    <citation type="journal article" date="2020" name="bioRxiv">
        <title>Comparative genomics of Chlamydomonas.</title>
        <authorList>
            <person name="Craig R.J."/>
            <person name="Hasan A.R."/>
            <person name="Ness R.W."/>
            <person name="Keightley P.D."/>
        </authorList>
    </citation>
    <scope>NUCLEOTIDE SEQUENCE</scope>
    <source>
        <strain evidence="4">SAG 7.73</strain>
    </source>
</reference>
<keyword evidence="2" id="KW-0503">Monooxygenase</keyword>
<name>A0A835SSR1_CHLIN</name>
<dbReference type="Proteomes" id="UP000650467">
    <property type="component" value="Unassembled WGS sequence"/>
</dbReference>
<feature type="chain" id="PRO_5033053817" description="FAD-binding domain-containing protein" evidence="3">
    <location>
        <begin position="19"/>
        <end position="269"/>
    </location>
</feature>
<keyword evidence="3" id="KW-0732">Signal</keyword>
<dbReference type="GO" id="GO:0004497">
    <property type="term" value="F:monooxygenase activity"/>
    <property type="evidence" value="ECO:0007669"/>
    <property type="project" value="UniProtKB-KW"/>
</dbReference>
<organism evidence="4 5">
    <name type="scientific">Chlamydomonas incerta</name>
    <dbReference type="NCBI Taxonomy" id="51695"/>
    <lineage>
        <taxon>Eukaryota</taxon>
        <taxon>Viridiplantae</taxon>
        <taxon>Chlorophyta</taxon>
        <taxon>core chlorophytes</taxon>
        <taxon>Chlorophyceae</taxon>
        <taxon>CS clade</taxon>
        <taxon>Chlamydomonadales</taxon>
        <taxon>Chlamydomonadaceae</taxon>
        <taxon>Chlamydomonas</taxon>
    </lineage>
</organism>
<dbReference type="SUPFAM" id="SSF51905">
    <property type="entry name" value="FAD/NAD(P)-binding domain"/>
    <property type="match status" value="1"/>
</dbReference>
<evidence type="ECO:0000313" key="4">
    <source>
        <dbReference type="EMBL" id="KAG2427579.1"/>
    </source>
</evidence>
<dbReference type="AlphaFoldDB" id="A0A835SSR1"/>
<gene>
    <name evidence="4" type="ORF">HXX76_012233</name>
</gene>
<proteinExistence type="predicted"/>
<dbReference type="InterPro" id="IPR050493">
    <property type="entry name" value="FAD-dep_Monooxygenase_BioMet"/>
</dbReference>
<keyword evidence="5" id="KW-1185">Reference proteome</keyword>
<evidence type="ECO:0000256" key="2">
    <source>
        <dbReference type="ARBA" id="ARBA00023033"/>
    </source>
</evidence>
<evidence type="ECO:0000313" key="5">
    <source>
        <dbReference type="Proteomes" id="UP000650467"/>
    </source>
</evidence>
<sequence length="269" mass="28580">MVGFRRFRLRAALMEVAAASLGVTVHTGKRLESLDCGEVPVAAASSSGSSSVAGAAGAPAFLRFSDGSALEADLVVGCDGLRSRVRAAVRGVDEPPPRYTGCEVVFSVAAARQEDVLLWFASHRRPESRDAWGVLRPGSAELEAVQRELLEEYRDWRMVEALVSQEQAVTIKGGNKALEDAVTLVACLTRFKGDIAPALALYQQLRIPRSAAILKDSQTGGVVSNLDSTLAIAARNTLLRTIVAVCGTLPSGWMWGYDPAAEVAKAKLA</sequence>
<comment type="caution">
    <text evidence="4">The sequence shown here is derived from an EMBL/GenBank/DDBJ whole genome shotgun (WGS) entry which is preliminary data.</text>
</comment>
<feature type="signal peptide" evidence="3">
    <location>
        <begin position="1"/>
        <end position="18"/>
    </location>
</feature>
<dbReference type="OrthoDB" id="47494at2759"/>